<name>A0A381PFV6_9ZZZZ</name>
<keyword evidence="1" id="KW-0472">Membrane</keyword>
<evidence type="ECO:0000256" key="1">
    <source>
        <dbReference type="SAM" id="Phobius"/>
    </source>
</evidence>
<keyword evidence="1" id="KW-1133">Transmembrane helix</keyword>
<dbReference type="EMBL" id="UINC01000931">
    <property type="protein sequence ID" value="SUZ64343.1"/>
    <property type="molecule type" value="Genomic_DNA"/>
</dbReference>
<feature type="transmembrane region" description="Helical" evidence="1">
    <location>
        <begin position="6"/>
        <end position="29"/>
    </location>
</feature>
<accession>A0A381PFV6</accession>
<reference evidence="2" key="1">
    <citation type="submission" date="2018-05" db="EMBL/GenBank/DDBJ databases">
        <authorList>
            <person name="Lanie J.A."/>
            <person name="Ng W.-L."/>
            <person name="Kazmierczak K.M."/>
            <person name="Andrzejewski T.M."/>
            <person name="Davidsen T.M."/>
            <person name="Wayne K.J."/>
            <person name="Tettelin H."/>
            <person name="Glass J.I."/>
            <person name="Rusch D."/>
            <person name="Podicherti R."/>
            <person name="Tsui H.-C.T."/>
            <person name="Winkler M.E."/>
        </authorList>
    </citation>
    <scope>NUCLEOTIDE SEQUENCE</scope>
</reference>
<protein>
    <recommendedName>
        <fullName evidence="3">DUF5673 domain-containing protein</fullName>
    </recommendedName>
</protein>
<organism evidence="2">
    <name type="scientific">marine metagenome</name>
    <dbReference type="NCBI Taxonomy" id="408172"/>
    <lineage>
        <taxon>unclassified sequences</taxon>
        <taxon>metagenomes</taxon>
        <taxon>ecological metagenomes</taxon>
    </lineage>
</organism>
<gene>
    <name evidence="2" type="ORF">METZ01_LOCUS17197</name>
</gene>
<keyword evidence="1" id="KW-0812">Transmembrane</keyword>
<evidence type="ECO:0008006" key="3">
    <source>
        <dbReference type="Google" id="ProtNLM"/>
    </source>
</evidence>
<evidence type="ECO:0000313" key="2">
    <source>
        <dbReference type="EMBL" id="SUZ64343.1"/>
    </source>
</evidence>
<feature type="transmembrane region" description="Helical" evidence="1">
    <location>
        <begin position="49"/>
        <end position="69"/>
    </location>
</feature>
<sequence>MDGSPLSNILLILGVGFLVANLRVFFAYFRFRQLRGTALLTWRNARPPLYGLLLAIGVVLGVLVFFKLVIQQRPLMQLFGESMMFIYYAYAIQLNIRIGRGLYEDGIWVETGFVRYTEIGGLTWREGDPPTLIVIYRRRQLARRLVVPQLHYGEVRRLLRQKIATHDIHFTGKSLDLGVHDERDDV</sequence>
<dbReference type="AlphaFoldDB" id="A0A381PFV6"/>
<proteinExistence type="predicted"/>